<feature type="transmembrane region" description="Helical" evidence="2">
    <location>
        <begin position="21"/>
        <end position="41"/>
    </location>
</feature>
<keyword evidence="5" id="KW-1185">Reference proteome</keyword>
<name>A0A918E020_9ACTN</name>
<feature type="region of interest" description="Disordered" evidence="1">
    <location>
        <begin position="45"/>
        <end position="121"/>
    </location>
</feature>
<reference evidence="4" key="2">
    <citation type="submission" date="2020-09" db="EMBL/GenBank/DDBJ databases">
        <authorList>
            <person name="Sun Q."/>
            <person name="Zhou Y."/>
        </authorList>
    </citation>
    <scope>NUCLEOTIDE SEQUENCE</scope>
    <source>
        <strain evidence="4">CGMCC 4.7201</strain>
    </source>
</reference>
<evidence type="ECO:0000259" key="3">
    <source>
        <dbReference type="Pfam" id="PF26526"/>
    </source>
</evidence>
<reference evidence="4" key="1">
    <citation type="journal article" date="2014" name="Int. J. Syst. Evol. Microbiol.">
        <title>Complete genome sequence of Corynebacterium casei LMG S-19264T (=DSM 44701T), isolated from a smear-ripened cheese.</title>
        <authorList>
            <consortium name="US DOE Joint Genome Institute (JGI-PGF)"/>
            <person name="Walter F."/>
            <person name="Albersmeier A."/>
            <person name="Kalinowski J."/>
            <person name="Ruckert C."/>
        </authorList>
    </citation>
    <scope>NUCLEOTIDE SEQUENCE</scope>
    <source>
        <strain evidence="4">CGMCC 4.7201</strain>
    </source>
</reference>
<evidence type="ECO:0000313" key="4">
    <source>
        <dbReference type="EMBL" id="GGO95756.1"/>
    </source>
</evidence>
<protein>
    <recommendedName>
        <fullName evidence="3">DUF8175 domain-containing protein</fullName>
    </recommendedName>
</protein>
<comment type="caution">
    <text evidence="4">The sequence shown here is derived from an EMBL/GenBank/DDBJ whole genome shotgun (WGS) entry which is preliminary data.</text>
</comment>
<organism evidence="4 5">
    <name type="scientific">Wenjunlia tyrosinilytica</name>
    <dbReference type="NCBI Taxonomy" id="1544741"/>
    <lineage>
        <taxon>Bacteria</taxon>
        <taxon>Bacillati</taxon>
        <taxon>Actinomycetota</taxon>
        <taxon>Actinomycetes</taxon>
        <taxon>Kitasatosporales</taxon>
        <taxon>Streptomycetaceae</taxon>
        <taxon>Wenjunlia</taxon>
    </lineage>
</organism>
<dbReference type="EMBL" id="BMMS01000026">
    <property type="protein sequence ID" value="GGO95756.1"/>
    <property type="molecule type" value="Genomic_DNA"/>
</dbReference>
<keyword evidence="2" id="KW-0812">Transmembrane</keyword>
<keyword evidence="2" id="KW-1133">Transmembrane helix</keyword>
<gene>
    <name evidence="4" type="ORF">GCM10012280_53690</name>
</gene>
<accession>A0A918E020</accession>
<dbReference type="Pfam" id="PF26526">
    <property type="entry name" value="DUF8175"/>
    <property type="match status" value="1"/>
</dbReference>
<evidence type="ECO:0000256" key="2">
    <source>
        <dbReference type="SAM" id="Phobius"/>
    </source>
</evidence>
<feature type="compositionally biased region" description="Basic and acidic residues" evidence="1">
    <location>
        <begin position="49"/>
        <end position="61"/>
    </location>
</feature>
<feature type="domain" description="DUF8175" evidence="3">
    <location>
        <begin position="71"/>
        <end position="261"/>
    </location>
</feature>
<evidence type="ECO:0000313" key="5">
    <source>
        <dbReference type="Proteomes" id="UP000641932"/>
    </source>
</evidence>
<evidence type="ECO:0000256" key="1">
    <source>
        <dbReference type="SAM" id="MobiDB-lite"/>
    </source>
</evidence>
<dbReference type="RefSeq" id="WP_189134381.1">
    <property type="nucleotide sequence ID" value="NZ_BMMS01000026.1"/>
</dbReference>
<dbReference type="Proteomes" id="UP000641932">
    <property type="component" value="Unassembled WGS sequence"/>
</dbReference>
<sequence length="265" mass="27337">MSRRSKETGEWHKPFWRQRGWMVSAVFLAVVAAFAAVSLVVGGGGKAEAGSKDAAAGDRGAKRANGAARTPSAAPAGTDAGRDEPRPAGCSTDDSDKAVPQGPPKDLRWKKIGTSSVPTSKAAGPLTVEGPLWSCFARTPMGAVLAAHVIPAHMSGDDWKEVTEHQVLAGPSRDAFVAHRSDVTASTAPPQQGPATYAGFSVLSWSPDRATVQLLVRGPQGGYGATSVSLRWSGGDWKVAPAADGSLHSPFAPASGTNGFVTWGV</sequence>
<dbReference type="AlphaFoldDB" id="A0A918E020"/>
<proteinExistence type="predicted"/>
<keyword evidence="2" id="KW-0472">Membrane</keyword>
<dbReference type="InterPro" id="IPR058488">
    <property type="entry name" value="DUF8175"/>
</dbReference>